<evidence type="ECO:0000256" key="1">
    <source>
        <dbReference type="ARBA" id="ARBA00012386"/>
    </source>
</evidence>
<keyword evidence="2" id="KW-0808">Transferase</keyword>
<dbReference type="Pfam" id="PF03942">
    <property type="entry name" value="DTW"/>
    <property type="match status" value="1"/>
</dbReference>
<organism evidence="6 7">
    <name type="scientific">Denitrificimonas caeni</name>
    <dbReference type="NCBI Taxonomy" id="521720"/>
    <lineage>
        <taxon>Bacteria</taxon>
        <taxon>Pseudomonadati</taxon>
        <taxon>Pseudomonadota</taxon>
        <taxon>Gammaproteobacteria</taxon>
        <taxon>Pseudomonadales</taxon>
        <taxon>Pseudomonadaceae</taxon>
        <taxon>Denitrificimonas</taxon>
    </lineage>
</organism>
<feature type="domain" description="DTW" evidence="5">
    <location>
        <begin position="26"/>
        <end position="222"/>
    </location>
</feature>
<dbReference type="SMART" id="SM01144">
    <property type="entry name" value="DTW"/>
    <property type="match status" value="1"/>
</dbReference>
<sequence length="238" mass="27038">MPHAVSRLREQRLARSKRPFIARGALLVRCQRCRVSLEYCMCAWQPDVDAQSAVCLLMYDAEPLKPTNTGWLIADVVPDTFAFTWSRTEVDPAILALLADPQWQPYVVFPEEYVPAERVVHSVPNAELRAAGKRPLFVVLDGTWTEARKMFRKSAYLAELPVLSLHPDDISHYRLRRSTREEHLCTAEVTALCLHLADDTVAAQALEQWFARFSRHYLAGRKPPSVTEKIALRNGTAL</sequence>
<accession>A0AAE9VPQ5</accession>
<dbReference type="InterPro" id="IPR005636">
    <property type="entry name" value="DTW"/>
</dbReference>
<dbReference type="PANTHER" id="PTHR21392:SF1">
    <property type="entry name" value="TRNA-URIDINE AMINOCARBOXYPROPYLTRANSFERASE"/>
    <property type="match status" value="1"/>
</dbReference>
<protein>
    <recommendedName>
        <fullName evidence="1">tRNA-uridine aminocarboxypropyltransferase</fullName>
        <ecNumber evidence="1">2.5.1.25</ecNumber>
    </recommendedName>
</protein>
<dbReference type="KEGG" id="dce:O6P33_12620"/>
<evidence type="ECO:0000313" key="7">
    <source>
        <dbReference type="Proteomes" id="UP001212189"/>
    </source>
</evidence>
<dbReference type="EC" id="2.5.1.25" evidence="1"/>
<keyword evidence="4" id="KW-0819">tRNA processing</keyword>
<dbReference type="GO" id="GO:0008033">
    <property type="term" value="P:tRNA processing"/>
    <property type="evidence" value="ECO:0007669"/>
    <property type="project" value="UniProtKB-KW"/>
</dbReference>
<dbReference type="AlphaFoldDB" id="A0AAE9VPQ5"/>
<name>A0AAE9VPQ5_9GAMM</name>
<keyword evidence="7" id="KW-1185">Reference proteome</keyword>
<dbReference type="Proteomes" id="UP001212189">
    <property type="component" value="Chromosome"/>
</dbReference>
<dbReference type="EMBL" id="CP114976">
    <property type="protein sequence ID" value="WBE25173.1"/>
    <property type="molecule type" value="Genomic_DNA"/>
</dbReference>
<dbReference type="PANTHER" id="PTHR21392">
    <property type="entry name" value="TRNA-URIDINE AMINOCARBOXYPROPYLTRANSFERASE 2"/>
    <property type="match status" value="1"/>
</dbReference>
<evidence type="ECO:0000256" key="2">
    <source>
        <dbReference type="ARBA" id="ARBA00022679"/>
    </source>
</evidence>
<evidence type="ECO:0000313" key="6">
    <source>
        <dbReference type="EMBL" id="WBE25173.1"/>
    </source>
</evidence>
<gene>
    <name evidence="6" type="ORF">O6P33_12620</name>
</gene>
<dbReference type="GO" id="GO:0016432">
    <property type="term" value="F:tRNA-uridine aminocarboxypropyltransferase activity"/>
    <property type="evidence" value="ECO:0007669"/>
    <property type="project" value="UniProtKB-EC"/>
</dbReference>
<reference evidence="6 7" key="1">
    <citation type="submission" date="2022-12" db="EMBL/GenBank/DDBJ databases">
        <title>Coexistence and Characterization of a Novel Tigecycline Resistance gene tet(X) variant and blaNDM-1 in a Pseudomonas caeni Isolate of Chicken Origin.</title>
        <authorList>
            <person name="Lu X."/>
            <person name="Zhang L."/>
            <person name="Li R."/>
            <person name="Wang Z."/>
        </authorList>
    </citation>
    <scope>NUCLEOTIDE SEQUENCE [LARGE SCALE GENOMIC DNA]</scope>
    <source>
        <strain evidence="6 7">CE14</strain>
    </source>
</reference>
<evidence type="ECO:0000256" key="4">
    <source>
        <dbReference type="ARBA" id="ARBA00022694"/>
    </source>
</evidence>
<evidence type="ECO:0000259" key="5">
    <source>
        <dbReference type="SMART" id="SM01144"/>
    </source>
</evidence>
<dbReference type="RefSeq" id="WP_269818118.1">
    <property type="nucleotide sequence ID" value="NZ_CP114976.1"/>
</dbReference>
<proteinExistence type="predicted"/>
<evidence type="ECO:0000256" key="3">
    <source>
        <dbReference type="ARBA" id="ARBA00022691"/>
    </source>
</evidence>
<keyword evidence="3" id="KW-0949">S-adenosyl-L-methionine</keyword>
<dbReference type="InterPro" id="IPR039262">
    <property type="entry name" value="DTWD2/TAPT"/>
</dbReference>